<keyword evidence="4 9" id="KW-0479">Metal-binding</keyword>
<keyword evidence="13" id="KW-1185">Reference proteome</keyword>
<keyword evidence="3 9" id="KW-0349">Heme</keyword>
<evidence type="ECO:0000313" key="13">
    <source>
        <dbReference type="Proteomes" id="UP001326110"/>
    </source>
</evidence>
<feature type="domain" description="Cytochrome c" evidence="11">
    <location>
        <begin position="313"/>
        <end position="401"/>
    </location>
</feature>
<keyword evidence="5 10" id="KW-0732">Signal</keyword>
<dbReference type="Pfam" id="PF00034">
    <property type="entry name" value="Cytochrom_C"/>
    <property type="match status" value="2"/>
</dbReference>
<evidence type="ECO:0000256" key="6">
    <source>
        <dbReference type="ARBA" id="ARBA00022737"/>
    </source>
</evidence>
<dbReference type="GeneID" id="43161895"/>
<keyword evidence="6" id="KW-0677">Repeat</keyword>
<protein>
    <submittedName>
        <fullName evidence="12">C-type cytochrome</fullName>
    </submittedName>
</protein>
<dbReference type="Proteomes" id="UP001326110">
    <property type="component" value="Chromosome"/>
</dbReference>
<evidence type="ECO:0000256" key="4">
    <source>
        <dbReference type="ARBA" id="ARBA00022723"/>
    </source>
</evidence>
<dbReference type="InterPro" id="IPR014353">
    <property type="entry name" value="Membr-bd_ADH_cyt_c"/>
</dbReference>
<dbReference type="SUPFAM" id="SSF46626">
    <property type="entry name" value="Cytochrome c"/>
    <property type="match status" value="3"/>
</dbReference>
<comment type="subcellular location">
    <subcellularLocation>
        <location evidence="1">Cell membrane</location>
    </subcellularLocation>
</comment>
<proteinExistence type="predicted"/>
<dbReference type="Pfam" id="PF13442">
    <property type="entry name" value="Cytochrome_CBB3"/>
    <property type="match status" value="1"/>
</dbReference>
<feature type="chain" id="PRO_5046527676" evidence="10">
    <location>
        <begin position="22"/>
        <end position="433"/>
    </location>
</feature>
<sequence length="433" mass="45336">MKRKTKWIVAGAVLLAGCAGAAAWMLEPAFAPIAPPAAASFAAQAVARGARVVAQGDCMVCHTAAGGQPFAGGLPLKTPFGTIYTTNITPDAGTGIGNWSAAAFTRALRRGVARDGHLLYPAFPYIHYTRMSNQDIEDAYAYLMTRTPVQATPPANELIFPLGFRPLLAGWNLLYLHPGPVPADSNRSEIWNRGRYLVDGAGHCASCHSALGPIGGERSPAFSGGNIDGWDAPALTALLQAPRPWTEQQLALYLRHGWSPEHGAAAGPMAPVAHSLATTPPEDAAAIAHYIMSLQSPAATPAAAVSQPAANDAVLAPGRALFSGACAGCHTTAAPMMAAGGRPSLALSSAVAGARPDNLIQTILNGLPWTHAGQTSYMPPFAGTLTDAQVASIAVYVRTEIGQRAPWQDDQRRPLDARAIKQRVTAIRKENQQ</sequence>
<dbReference type="InterPro" id="IPR051459">
    <property type="entry name" value="Cytochrome_c-type_DH"/>
</dbReference>
<dbReference type="PANTHER" id="PTHR35008:SF8">
    <property type="entry name" value="ALCOHOL DEHYDROGENASE CYTOCHROME C SUBUNIT"/>
    <property type="match status" value="1"/>
</dbReference>
<evidence type="ECO:0000256" key="10">
    <source>
        <dbReference type="SAM" id="SignalP"/>
    </source>
</evidence>
<dbReference type="EMBL" id="CP140152">
    <property type="protein sequence ID" value="WQH02558.1"/>
    <property type="molecule type" value="Genomic_DNA"/>
</dbReference>
<accession>A0ABZ0XSM5</accession>
<gene>
    <name evidence="12" type="ORF">SR858_15900</name>
</gene>
<feature type="signal peptide" evidence="10">
    <location>
        <begin position="1"/>
        <end position="21"/>
    </location>
</feature>
<keyword evidence="8" id="KW-0472">Membrane</keyword>
<dbReference type="Gene3D" id="1.10.760.10">
    <property type="entry name" value="Cytochrome c-like domain"/>
    <property type="match status" value="3"/>
</dbReference>
<feature type="domain" description="Cytochrome c" evidence="11">
    <location>
        <begin position="189"/>
        <end position="295"/>
    </location>
</feature>
<evidence type="ECO:0000256" key="5">
    <source>
        <dbReference type="ARBA" id="ARBA00022729"/>
    </source>
</evidence>
<dbReference type="RefSeq" id="WP_019919982.1">
    <property type="nucleotide sequence ID" value="NZ_CP140152.1"/>
</dbReference>
<dbReference type="InterPro" id="IPR036909">
    <property type="entry name" value="Cyt_c-like_dom_sf"/>
</dbReference>
<evidence type="ECO:0000256" key="1">
    <source>
        <dbReference type="ARBA" id="ARBA00004236"/>
    </source>
</evidence>
<evidence type="ECO:0000256" key="3">
    <source>
        <dbReference type="ARBA" id="ARBA00022617"/>
    </source>
</evidence>
<evidence type="ECO:0000256" key="2">
    <source>
        <dbReference type="ARBA" id="ARBA00022475"/>
    </source>
</evidence>
<dbReference type="PROSITE" id="PS51007">
    <property type="entry name" value="CYTC"/>
    <property type="match status" value="3"/>
</dbReference>
<feature type="domain" description="Cytochrome c" evidence="11">
    <location>
        <begin position="44"/>
        <end position="147"/>
    </location>
</feature>
<dbReference type="PANTHER" id="PTHR35008">
    <property type="entry name" value="BLL4482 PROTEIN-RELATED"/>
    <property type="match status" value="1"/>
</dbReference>
<reference evidence="12 13" key="1">
    <citation type="submission" date="2023-11" db="EMBL/GenBank/DDBJ databases">
        <title>MicrobeMod: A computational toolkit for identifying prokaryotic methylation and restriction-modification with nanopore sequencing.</title>
        <authorList>
            <person name="Crits-Christoph A."/>
            <person name="Kang S.C."/>
            <person name="Lee H."/>
            <person name="Ostrov N."/>
        </authorList>
    </citation>
    <scope>NUCLEOTIDE SEQUENCE [LARGE SCALE GENOMIC DNA]</scope>
    <source>
        <strain evidence="12 13">ATCC 25935</strain>
    </source>
</reference>
<dbReference type="PIRSF" id="PIRSF000018">
    <property type="entry name" value="Mb_ADH_cyt_c"/>
    <property type="match status" value="1"/>
</dbReference>
<dbReference type="InterPro" id="IPR009056">
    <property type="entry name" value="Cyt_c-like_dom"/>
</dbReference>
<evidence type="ECO:0000259" key="11">
    <source>
        <dbReference type="PROSITE" id="PS51007"/>
    </source>
</evidence>
<dbReference type="PROSITE" id="PS51257">
    <property type="entry name" value="PROKAR_LIPOPROTEIN"/>
    <property type="match status" value="1"/>
</dbReference>
<name>A0ABZ0XSM5_9BURK</name>
<keyword evidence="7 9" id="KW-0408">Iron</keyword>
<evidence type="ECO:0000256" key="7">
    <source>
        <dbReference type="ARBA" id="ARBA00023004"/>
    </source>
</evidence>
<evidence type="ECO:0000313" key="12">
    <source>
        <dbReference type="EMBL" id="WQH02558.1"/>
    </source>
</evidence>
<evidence type="ECO:0000256" key="8">
    <source>
        <dbReference type="ARBA" id="ARBA00023136"/>
    </source>
</evidence>
<keyword evidence="2" id="KW-1003">Cell membrane</keyword>
<evidence type="ECO:0000256" key="9">
    <source>
        <dbReference type="PROSITE-ProRule" id="PRU00433"/>
    </source>
</evidence>
<organism evidence="12 13">
    <name type="scientific">Duganella zoogloeoides</name>
    <dbReference type="NCBI Taxonomy" id="75659"/>
    <lineage>
        <taxon>Bacteria</taxon>
        <taxon>Pseudomonadati</taxon>
        <taxon>Pseudomonadota</taxon>
        <taxon>Betaproteobacteria</taxon>
        <taxon>Burkholderiales</taxon>
        <taxon>Oxalobacteraceae</taxon>
        <taxon>Telluria group</taxon>
        <taxon>Duganella</taxon>
    </lineage>
</organism>